<comment type="subcellular location">
    <subcellularLocation>
        <location evidence="2">Membrane</location>
    </subcellularLocation>
</comment>
<dbReference type="SUPFAM" id="SSF55874">
    <property type="entry name" value="ATPase domain of HSP90 chaperone/DNA topoisomerase II/histidine kinase"/>
    <property type="match status" value="1"/>
</dbReference>
<dbReference type="Gene3D" id="3.30.565.10">
    <property type="entry name" value="Histidine kinase-like ATPase, C-terminal domain"/>
    <property type="match status" value="1"/>
</dbReference>
<dbReference type="InterPro" id="IPR004358">
    <property type="entry name" value="Sig_transdc_His_kin-like_C"/>
</dbReference>
<dbReference type="InterPro" id="IPR005467">
    <property type="entry name" value="His_kinase_dom"/>
</dbReference>
<dbReference type="RefSeq" id="WP_200273642.1">
    <property type="nucleotide sequence ID" value="NZ_JAENHN010000064.1"/>
</dbReference>
<protein>
    <recommendedName>
        <fullName evidence="3">histidine kinase</fullName>
        <ecNumber evidence="3">2.7.13.3</ecNumber>
    </recommendedName>
</protein>
<sequence length="311" mass="35860">MIELLLLIILILLIIILLLFVKDLKIKKDIKYISSICEDISSNNTNLRIRVNFSNKEVKNLCQSINHLINEFHKLQISDYESRESMKKMLSNVSHDLRTPLTVMLGYIDQINYNKNISDSGKNDYLLKLGTKTNEVIELINKFFSLAKLESGDNEIVLEKINISETLREIVLNFYSIITEKNLSMEITIPDTNIYCYANKEAVGRILNNLISNSLKYGYEGTSIGVSLYEEDNLVWIEEWDNGKGINSLEKDKVFQRLYTIEDSRNKDYSGSGLGLTIVKTLVKKMDGEIFLESSPYKKTSFKFYLNKNSR</sequence>
<accession>A0ABS1EVZ3</accession>
<keyword evidence="10" id="KW-1185">Reference proteome</keyword>
<evidence type="ECO:0000256" key="6">
    <source>
        <dbReference type="ARBA" id="ARBA00022777"/>
    </source>
</evidence>
<dbReference type="InterPro" id="IPR050351">
    <property type="entry name" value="BphY/WalK/GraS-like"/>
</dbReference>
<dbReference type="PROSITE" id="PS50109">
    <property type="entry name" value="HIS_KIN"/>
    <property type="match status" value="1"/>
</dbReference>
<evidence type="ECO:0000256" key="2">
    <source>
        <dbReference type="ARBA" id="ARBA00004370"/>
    </source>
</evidence>
<evidence type="ECO:0000313" key="10">
    <source>
        <dbReference type="Proteomes" id="UP000596739"/>
    </source>
</evidence>
<dbReference type="Gene3D" id="6.10.340.10">
    <property type="match status" value="1"/>
</dbReference>
<organism evidence="9 10">
    <name type="scientific">Clostridium yunnanense</name>
    <dbReference type="NCBI Taxonomy" id="2800325"/>
    <lineage>
        <taxon>Bacteria</taxon>
        <taxon>Bacillati</taxon>
        <taxon>Bacillota</taxon>
        <taxon>Clostridia</taxon>
        <taxon>Eubacteriales</taxon>
        <taxon>Clostridiaceae</taxon>
        <taxon>Clostridium</taxon>
    </lineage>
</organism>
<reference evidence="10" key="1">
    <citation type="submission" date="2021-01" db="EMBL/GenBank/DDBJ databases">
        <title>Genome public.</title>
        <authorList>
            <person name="Liu C."/>
            <person name="Sun Q."/>
        </authorList>
    </citation>
    <scope>NUCLEOTIDE SEQUENCE [LARGE SCALE GENOMIC DNA]</scope>
    <source>
        <strain evidence="10">YIM B02505</strain>
    </source>
</reference>
<dbReference type="Pfam" id="PF02518">
    <property type="entry name" value="HATPase_c"/>
    <property type="match status" value="1"/>
</dbReference>
<dbReference type="SMART" id="SM00387">
    <property type="entry name" value="HATPase_c"/>
    <property type="match status" value="1"/>
</dbReference>
<keyword evidence="4" id="KW-0597">Phosphoprotein</keyword>
<evidence type="ECO:0000256" key="1">
    <source>
        <dbReference type="ARBA" id="ARBA00000085"/>
    </source>
</evidence>
<dbReference type="PRINTS" id="PR00344">
    <property type="entry name" value="BCTRLSENSOR"/>
</dbReference>
<evidence type="ECO:0000256" key="5">
    <source>
        <dbReference type="ARBA" id="ARBA00022679"/>
    </source>
</evidence>
<keyword evidence="5" id="KW-0808">Transferase</keyword>
<feature type="domain" description="Histidine kinase" evidence="8">
    <location>
        <begin position="92"/>
        <end position="310"/>
    </location>
</feature>
<dbReference type="InterPro" id="IPR036097">
    <property type="entry name" value="HisK_dim/P_sf"/>
</dbReference>
<dbReference type="PANTHER" id="PTHR45453">
    <property type="entry name" value="PHOSPHATE REGULON SENSOR PROTEIN PHOR"/>
    <property type="match status" value="1"/>
</dbReference>
<dbReference type="Pfam" id="PF00512">
    <property type="entry name" value="HisKA"/>
    <property type="match status" value="1"/>
</dbReference>
<dbReference type="InterPro" id="IPR003661">
    <property type="entry name" value="HisK_dim/P_dom"/>
</dbReference>
<dbReference type="CDD" id="cd00082">
    <property type="entry name" value="HisKA"/>
    <property type="match status" value="1"/>
</dbReference>
<keyword evidence="6 9" id="KW-0418">Kinase</keyword>
<evidence type="ECO:0000259" key="8">
    <source>
        <dbReference type="PROSITE" id="PS50109"/>
    </source>
</evidence>
<keyword evidence="7" id="KW-0902">Two-component regulatory system</keyword>
<evidence type="ECO:0000256" key="3">
    <source>
        <dbReference type="ARBA" id="ARBA00012438"/>
    </source>
</evidence>
<dbReference type="PANTHER" id="PTHR45453:SF1">
    <property type="entry name" value="PHOSPHATE REGULON SENSOR PROTEIN PHOR"/>
    <property type="match status" value="1"/>
</dbReference>
<dbReference type="Proteomes" id="UP000596739">
    <property type="component" value="Unassembled WGS sequence"/>
</dbReference>
<dbReference type="EC" id="2.7.13.3" evidence="3"/>
<proteinExistence type="predicted"/>
<evidence type="ECO:0000256" key="7">
    <source>
        <dbReference type="ARBA" id="ARBA00023012"/>
    </source>
</evidence>
<dbReference type="SMART" id="SM00388">
    <property type="entry name" value="HisKA"/>
    <property type="match status" value="1"/>
</dbReference>
<dbReference type="GO" id="GO:0016301">
    <property type="term" value="F:kinase activity"/>
    <property type="evidence" value="ECO:0007669"/>
    <property type="project" value="UniProtKB-KW"/>
</dbReference>
<dbReference type="InterPro" id="IPR003594">
    <property type="entry name" value="HATPase_dom"/>
</dbReference>
<name>A0ABS1EVZ3_9CLOT</name>
<evidence type="ECO:0000256" key="4">
    <source>
        <dbReference type="ARBA" id="ARBA00022553"/>
    </source>
</evidence>
<dbReference type="EMBL" id="JAENHN010000064">
    <property type="protein sequence ID" value="MBK1813468.1"/>
    <property type="molecule type" value="Genomic_DNA"/>
</dbReference>
<evidence type="ECO:0000313" key="9">
    <source>
        <dbReference type="EMBL" id="MBK1813468.1"/>
    </source>
</evidence>
<dbReference type="Gene3D" id="1.10.287.130">
    <property type="match status" value="1"/>
</dbReference>
<comment type="catalytic activity">
    <reaction evidence="1">
        <text>ATP + protein L-histidine = ADP + protein N-phospho-L-histidine.</text>
        <dbReference type="EC" id="2.7.13.3"/>
    </reaction>
</comment>
<gene>
    <name evidence="9" type="ORF">JHL18_22890</name>
</gene>
<dbReference type="InterPro" id="IPR036890">
    <property type="entry name" value="HATPase_C_sf"/>
</dbReference>
<comment type="caution">
    <text evidence="9">The sequence shown here is derived from an EMBL/GenBank/DDBJ whole genome shotgun (WGS) entry which is preliminary data.</text>
</comment>
<dbReference type="SUPFAM" id="SSF47384">
    <property type="entry name" value="Homodimeric domain of signal transducing histidine kinase"/>
    <property type="match status" value="1"/>
</dbReference>